<evidence type="ECO:0000256" key="4">
    <source>
        <dbReference type="ARBA" id="ARBA00022741"/>
    </source>
</evidence>
<feature type="domain" description="Protein kinase" evidence="8">
    <location>
        <begin position="1"/>
        <end position="299"/>
    </location>
</feature>
<dbReference type="PROSITE" id="PS00109">
    <property type="entry name" value="PROTEIN_KINASE_TYR"/>
    <property type="match status" value="1"/>
</dbReference>
<comment type="subcellular location">
    <subcellularLocation>
        <location evidence="1">Nucleus</location>
    </subcellularLocation>
</comment>
<dbReference type="SMART" id="SM00220">
    <property type="entry name" value="S_TKc"/>
    <property type="match status" value="1"/>
</dbReference>
<dbReference type="PANTHER" id="PTHR24055">
    <property type="entry name" value="MITOGEN-ACTIVATED PROTEIN KINASE"/>
    <property type="match status" value="1"/>
</dbReference>
<keyword evidence="7" id="KW-0539">Nucleus</keyword>
<evidence type="ECO:0000256" key="2">
    <source>
        <dbReference type="ARBA" id="ARBA00022527"/>
    </source>
</evidence>
<dbReference type="PROSITE" id="PS50011">
    <property type="entry name" value="PROTEIN_KINASE_DOM"/>
    <property type="match status" value="1"/>
</dbReference>
<dbReference type="InterPro" id="IPR011009">
    <property type="entry name" value="Kinase-like_dom_sf"/>
</dbReference>
<name>A0A1X0RYD7_RHIZD</name>
<keyword evidence="2" id="KW-0723">Serine/threonine-protein kinase</keyword>
<dbReference type="GO" id="GO:0005524">
    <property type="term" value="F:ATP binding"/>
    <property type="evidence" value="ECO:0007669"/>
    <property type="project" value="UniProtKB-KW"/>
</dbReference>
<protein>
    <submittedName>
        <fullName evidence="9">Kinase-like protein</fullName>
    </submittedName>
</protein>
<organism evidence="9 10">
    <name type="scientific">Rhizopus microsporus</name>
    <dbReference type="NCBI Taxonomy" id="58291"/>
    <lineage>
        <taxon>Eukaryota</taxon>
        <taxon>Fungi</taxon>
        <taxon>Fungi incertae sedis</taxon>
        <taxon>Mucoromycota</taxon>
        <taxon>Mucoromycotina</taxon>
        <taxon>Mucoromycetes</taxon>
        <taxon>Mucorales</taxon>
        <taxon>Mucorineae</taxon>
        <taxon>Rhizopodaceae</taxon>
        <taxon>Rhizopus</taxon>
    </lineage>
</organism>
<gene>
    <name evidence="9" type="ORF">BCV71DRAFT_10379</name>
</gene>
<dbReference type="InterPro" id="IPR050117">
    <property type="entry name" value="MAPK"/>
</dbReference>
<dbReference type="InterPro" id="IPR008266">
    <property type="entry name" value="Tyr_kinase_AS"/>
</dbReference>
<dbReference type="VEuPathDB" id="FungiDB:BCV72DRAFT_249574"/>
<evidence type="ECO:0000259" key="8">
    <source>
        <dbReference type="PROSITE" id="PS50011"/>
    </source>
</evidence>
<evidence type="ECO:0000256" key="7">
    <source>
        <dbReference type="ARBA" id="ARBA00023242"/>
    </source>
</evidence>
<dbReference type="EMBL" id="KV921371">
    <property type="protein sequence ID" value="ORE16911.1"/>
    <property type="molecule type" value="Genomic_DNA"/>
</dbReference>
<dbReference type="GO" id="GO:0004674">
    <property type="term" value="F:protein serine/threonine kinase activity"/>
    <property type="evidence" value="ECO:0007669"/>
    <property type="project" value="UniProtKB-KW"/>
</dbReference>
<keyword evidence="3" id="KW-0808">Transferase</keyword>
<evidence type="ECO:0000313" key="10">
    <source>
        <dbReference type="Proteomes" id="UP000242381"/>
    </source>
</evidence>
<keyword evidence="4" id="KW-0547">Nucleotide-binding</keyword>
<evidence type="ECO:0000256" key="5">
    <source>
        <dbReference type="ARBA" id="ARBA00022777"/>
    </source>
</evidence>
<dbReference type="InterPro" id="IPR000719">
    <property type="entry name" value="Prot_kinase_dom"/>
</dbReference>
<sequence length="299" mass="34491">MIGTFASVTKEVTPESTLAIKTYSKQHGKLVLEHYQREVKALKRLDLKDANSAKEHHIVYLFSIHETPSSYQLFLTWYDYNLRLYLKQPQTTTRHALAHSFLQQISQGLLFIHSHGIIHCDISPDNILIDSNGNMCIGDFGCSRMVNEEDQPIQNEVIGTRWYKAPEYLFGYKMYAPSTDIWSLGATFTELLIGRPLFQGNSDLEQIGLYVKTLGVPSKQVQKEMSIYPDANKLNFFDMDDPDSDMDDEEYEESPVKPLEEVLEHANVDMNDRILIQNMLTWSIKDRFTIEMIRSTLSH</sequence>
<evidence type="ECO:0000256" key="3">
    <source>
        <dbReference type="ARBA" id="ARBA00022679"/>
    </source>
</evidence>
<dbReference type="GO" id="GO:0005634">
    <property type="term" value="C:nucleus"/>
    <property type="evidence" value="ECO:0007669"/>
    <property type="project" value="UniProtKB-SubCell"/>
</dbReference>
<dbReference type="Proteomes" id="UP000242381">
    <property type="component" value="Unassembled WGS sequence"/>
</dbReference>
<dbReference type="OMA" id="ESANSYH"/>
<dbReference type="Pfam" id="PF00069">
    <property type="entry name" value="Pkinase"/>
    <property type="match status" value="1"/>
</dbReference>
<dbReference type="SUPFAM" id="SSF56112">
    <property type="entry name" value="Protein kinase-like (PK-like)"/>
    <property type="match status" value="1"/>
</dbReference>
<dbReference type="Gene3D" id="1.10.510.10">
    <property type="entry name" value="Transferase(Phosphotransferase) domain 1"/>
    <property type="match status" value="1"/>
</dbReference>
<accession>A0A1X0RYD7</accession>
<keyword evidence="6" id="KW-0067">ATP-binding</keyword>
<dbReference type="Gene3D" id="3.30.200.20">
    <property type="entry name" value="Phosphorylase Kinase, domain 1"/>
    <property type="match status" value="1"/>
</dbReference>
<reference evidence="9 10" key="1">
    <citation type="journal article" date="2016" name="Proc. Natl. Acad. Sci. U.S.A.">
        <title>Lipid metabolic changes in an early divergent fungus govern the establishment of a mutualistic symbiosis with endobacteria.</title>
        <authorList>
            <person name="Lastovetsky O.A."/>
            <person name="Gaspar M.L."/>
            <person name="Mondo S.J."/>
            <person name="LaButti K.M."/>
            <person name="Sandor L."/>
            <person name="Grigoriev I.V."/>
            <person name="Henry S.A."/>
            <person name="Pawlowska T.E."/>
        </authorList>
    </citation>
    <scope>NUCLEOTIDE SEQUENCE [LARGE SCALE GENOMIC DNA]</scope>
    <source>
        <strain evidence="9 10">ATCC 11559</strain>
    </source>
</reference>
<evidence type="ECO:0000313" key="9">
    <source>
        <dbReference type="EMBL" id="ORE16911.1"/>
    </source>
</evidence>
<dbReference type="FunFam" id="1.10.510.10:FF:000624">
    <property type="entry name" value="Mitogen-activated protein kinase"/>
    <property type="match status" value="1"/>
</dbReference>
<evidence type="ECO:0000256" key="6">
    <source>
        <dbReference type="ARBA" id="ARBA00022840"/>
    </source>
</evidence>
<evidence type="ECO:0000256" key="1">
    <source>
        <dbReference type="ARBA" id="ARBA00004123"/>
    </source>
</evidence>
<keyword evidence="5 9" id="KW-0418">Kinase</keyword>
<proteinExistence type="predicted"/>
<dbReference type="AlphaFoldDB" id="A0A1X0RYD7"/>